<evidence type="ECO:0000256" key="5">
    <source>
        <dbReference type="SAM" id="MobiDB-lite"/>
    </source>
</evidence>
<dbReference type="InterPro" id="IPR023194">
    <property type="entry name" value="eIF3-like_dom_sf"/>
</dbReference>
<dbReference type="RefSeq" id="XP_025599986.1">
    <property type="nucleotide sequence ID" value="XM_025739525.1"/>
</dbReference>
<dbReference type="GO" id="GO:0005852">
    <property type="term" value="C:eukaryotic translation initiation factor 3 complex"/>
    <property type="evidence" value="ECO:0007669"/>
    <property type="project" value="InterPro"/>
</dbReference>
<dbReference type="GO" id="GO:0003743">
    <property type="term" value="F:translation initiation factor activity"/>
    <property type="evidence" value="ECO:0007669"/>
    <property type="project" value="UniProtKB-KW"/>
</dbReference>
<evidence type="ECO:0000313" key="6">
    <source>
        <dbReference type="EMBL" id="PWN99707.1"/>
    </source>
</evidence>
<dbReference type="PANTHER" id="PTHR21681:SF0">
    <property type="entry name" value="EUKARYOTIC TRANSLATION INITIATION FACTOR 3 SUBUNIT J"/>
    <property type="match status" value="1"/>
</dbReference>
<feature type="region of interest" description="Disordered" evidence="5">
    <location>
        <begin position="201"/>
        <end position="233"/>
    </location>
</feature>
<keyword evidence="1" id="KW-0963">Cytoplasm</keyword>
<feature type="compositionally biased region" description="Acidic residues" evidence="5">
    <location>
        <begin position="1"/>
        <end position="10"/>
    </location>
</feature>
<feature type="compositionally biased region" description="Low complexity" evidence="5">
    <location>
        <begin position="214"/>
        <end position="224"/>
    </location>
</feature>
<reference evidence="6 7" key="1">
    <citation type="journal article" date="2018" name="Mol. Biol. Evol.">
        <title>Broad Genomic Sampling Reveals a Smut Pathogenic Ancestry of the Fungal Clade Ustilaginomycotina.</title>
        <authorList>
            <person name="Kijpornyongpan T."/>
            <person name="Mondo S.J."/>
            <person name="Barry K."/>
            <person name="Sandor L."/>
            <person name="Lee J."/>
            <person name="Lipzen A."/>
            <person name="Pangilinan J."/>
            <person name="LaButti K."/>
            <person name="Hainaut M."/>
            <person name="Henrissat B."/>
            <person name="Grigoriev I.V."/>
            <person name="Spatafora J.W."/>
            <person name="Aime M.C."/>
        </authorList>
    </citation>
    <scope>NUCLEOTIDE SEQUENCE [LARGE SCALE GENOMIC DNA]</scope>
    <source>
        <strain evidence="6 7">MCA 4186</strain>
    </source>
</reference>
<dbReference type="AlphaFoldDB" id="A0A316ZD49"/>
<dbReference type="EMBL" id="KZ819287">
    <property type="protein sequence ID" value="PWN99707.1"/>
    <property type="molecule type" value="Genomic_DNA"/>
</dbReference>
<gene>
    <name evidence="6" type="ORF">FA09DRAFT_216106</name>
</gene>
<feature type="compositionally biased region" description="Basic and acidic residues" evidence="5">
    <location>
        <begin position="201"/>
        <end position="210"/>
    </location>
</feature>
<feature type="region of interest" description="Disordered" evidence="5">
    <location>
        <begin position="1"/>
        <end position="105"/>
    </location>
</feature>
<evidence type="ECO:0000256" key="1">
    <source>
        <dbReference type="ARBA" id="ARBA00022490"/>
    </source>
</evidence>
<dbReference type="GeneID" id="37267071"/>
<evidence type="ECO:0000256" key="4">
    <source>
        <dbReference type="ARBA" id="ARBA00029904"/>
    </source>
</evidence>
<dbReference type="OrthoDB" id="20381at2759"/>
<accession>A0A316ZD49</accession>
<keyword evidence="7" id="KW-1185">Reference proteome</keyword>
<feature type="compositionally biased region" description="Acidic residues" evidence="5">
    <location>
        <begin position="32"/>
        <end position="50"/>
    </location>
</feature>
<dbReference type="Proteomes" id="UP000245946">
    <property type="component" value="Unassembled WGS sequence"/>
</dbReference>
<proteinExistence type="predicted"/>
<dbReference type="STRING" id="58919.A0A316ZD49"/>
<evidence type="ECO:0000313" key="7">
    <source>
        <dbReference type="Proteomes" id="UP000245946"/>
    </source>
</evidence>
<dbReference type="InterPro" id="IPR013906">
    <property type="entry name" value="eIF3j"/>
</dbReference>
<organism evidence="6 7">
    <name type="scientific">Tilletiopsis washingtonensis</name>
    <dbReference type="NCBI Taxonomy" id="58919"/>
    <lineage>
        <taxon>Eukaryota</taxon>
        <taxon>Fungi</taxon>
        <taxon>Dikarya</taxon>
        <taxon>Basidiomycota</taxon>
        <taxon>Ustilaginomycotina</taxon>
        <taxon>Exobasidiomycetes</taxon>
        <taxon>Entylomatales</taxon>
        <taxon>Entylomatales incertae sedis</taxon>
        <taxon>Tilletiopsis</taxon>
    </lineage>
</organism>
<evidence type="ECO:0000256" key="2">
    <source>
        <dbReference type="ARBA" id="ARBA00022540"/>
    </source>
</evidence>
<keyword evidence="3" id="KW-0648">Protein biosynthesis</keyword>
<feature type="compositionally biased region" description="Low complexity" evidence="5">
    <location>
        <begin position="12"/>
        <end position="25"/>
    </location>
</feature>
<evidence type="ECO:0000256" key="3">
    <source>
        <dbReference type="ARBA" id="ARBA00022917"/>
    </source>
</evidence>
<feature type="compositionally biased region" description="Basic and acidic residues" evidence="5">
    <location>
        <begin position="96"/>
        <end position="105"/>
    </location>
</feature>
<feature type="compositionally biased region" description="Acidic residues" evidence="5">
    <location>
        <begin position="85"/>
        <end position="95"/>
    </location>
</feature>
<dbReference type="PANTHER" id="PTHR21681">
    <property type="entry name" value="EUKARYOTIC TRANSLATION INITIATION FACTOR 3 SUBUNIT J"/>
    <property type="match status" value="1"/>
</dbReference>
<sequence length="254" mass="27837">MSDWDQDSDDGVAPAAPAKPVVLPPRRGGKFDDEDVEEEVKDDWEEEDEAPAPAPVVAPPKKKGTVKQKIAEKEAEERRRAELGVESDEDVPEEDAAARRRAERDAQIKADLDNAANLLGTAKIAVTDDSSSLRNAKPASKEDWESFASELYTTMIRKQASRPGFDKHFVPFLCGLLASEGLRDVDMRKLSTRWKELADEKVKNDKEAKRLGGKKPAAAAAKPKSVGTSSAKNVIDTRAYGDEALDDGDDLDFM</sequence>
<feature type="compositionally biased region" description="Basic and acidic residues" evidence="5">
    <location>
        <begin position="69"/>
        <end position="83"/>
    </location>
</feature>
<protein>
    <recommendedName>
        <fullName evidence="4">Eukaryotic translation initiation factor 3 30 kDa subunit</fullName>
    </recommendedName>
</protein>
<dbReference type="Gene3D" id="1.10.246.60">
    <property type="entry name" value="Eukaryotic translation initiation factor 3 like domains"/>
    <property type="match status" value="1"/>
</dbReference>
<keyword evidence="2 6" id="KW-0396">Initiation factor</keyword>
<name>A0A316ZD49_9BASI</name>
<dbReference type="Pfam" id="PF08597">
    <property type="entry name" value="eIF3_subunit"/>
    <property type="match status" value="1"/>
</dbReference>